<dbReference type="FunFam" id="2.10.310.10:FF:000001">
    <property type="entry name" value="Serpin family A member 1"/>
    <property type="match status" value="1"/>
</dbReference>
<dbReference type="SMART" id="SM00093">
    <property type="entry name" value="SERPIN"/>
    <property type="match status" value="1"/>
</dbReference>
<dbReference type="GeneID" id="103361325"/>
<dbReference type="RefSeq" id="XP_008285596.1">
    <property type="nucleotide sequence ID" value="XM_008287374.1"/>
</dbReference>
<dbReference type="InterPro" id="IPR000215">
    <property type="entry name" value="Serpin_fam"/>
</dbReference>
<reference evidence="9" key="2">
    <citation type="submission" date="2025-04" db="UniProtKB">
        <authorList>
            <consortium name="RefSeq"/>
        </authorList>
    </citation>
    <scope>IDENTIFICATION</scope>
</reference>
<keyword evidence="8" id="KW-1185">Reference proteome</keyword>
<dbReference type="AlphaFoldDB" id="A0A3B5AUR8"/>
<evidence type="ECO:0000259" key="6">
    <source>
        <dbReference type="SMART" id="SM00093"/>
    </source>
</evidence>
<dbReference type="FunFam" id="3.30.497.10:FF:000001">
    <property type="entry name" value="Serine protease inhibitor"/>
    <property type="match status" value="1"/>
</dbReference>
<proteinExistence type="inferred from homology"/>
<evidence type="ECO:0000256" key="4">
    <source>
        <dbReference type="RuleBase" id="RU000411"/>
    </source>
</evidence>
<evidence type="ECO:0000256" key="2">
    <source>
        <dbReference type="ARBA" id="ARBA00022729"/>
    </source>
</evidence>
<dbReference type="Ensembl" id="ENSSPAT00000017534.1">
    <property type="protein sequence ID" value="ENSSPAP00000017267.1"/>
    <property type="gene ID" value="ENSSPAG00000013028.1"/>
</dbReference>
<keyword evidence="2 5" id="KW-0732">Signal</keyword>
<dbReference type="OrthoDB" id="671595at2759"/>
<dbReference type="InterPro" id="IPR036186">
    <property type="entry name" value="Serpin_sf"/>
</dbReference>
<reference evidence="7" key="1">
    <citation type="submission" date="2023-09" db="UniProtKB">
        <authorList>
            <consortium name="Ensembl"/>
        </authorList>
    </citation>
    <scope>IDENTIFICATION</scope>
</reference>
<feature type="chain" id="PRO_5044592016" evidence="5">
    <location>
        <begin position="21"/>
        <end position="413"/>
    </location>
</feature>
<evidence type="ECO:0000256" key="1">
    <source>
        <dbReference type="ARBA" id="ARBA00009500"/>
    </source>
</evidence>
<evidence type="ECO:0000256" key="3">
    <source>
        <dbReference type="ARBA" id="ARBA00023180"/>
    </source>
</evidence>
<dbReference type="GO" id="GO:0004867">
    <property type="term" value="F:serine-type endopeptidase inhibitor activity"/>
    <property type="evidence" value="ECO:0007669"/>
    <property type="project" value="InterPro"/>
</dbReference>
<evidence type="ECO:0000313" key="9">
    <source>
        <dbReference type="RefSeq" id="XP_008285596.1"/>
    </source>
</evidence>
<dbReference type="PANTHER" id="PTHR11461:SF363">
    <property type="entry name" value="SERINE (OR CYSTEINE) PROTEINASE INHIBITOR, CLADE A (ALPHA-1 ANTIPROTEINASE, ANTITRYPSIN), MEMBER 1, LIKE PRECURSOR-RELATED"/>
    <property type="match status" value="1"/>
</dbReference>
<comment type="similarity">
    <text evidence="1 4">Belongs to the serpin family.</text>
</comment>
<evidence type="ECO:0000313" key="7">
    <source>
        <dbReference type="Ensembl" id="ENSSPAP00000017267.1"/>
    </source>
</evidence>
<dbReference type="PRINTS" id="PR00780">
    <property type="entry name" value="LEUSERPINII"/>
</dbReference>
<dbReference type="GO" id="GO:0005615">
    <property type="term" value="C:extracellular space"/>
    <property type="evidence" value="ECO:0007669"/>
    <property type="project" value="InterPro"/>
</dbReference>
<dbReference type="Pfam" id="PF00079">
    <property type="entry name" value="Serpin"/>
    <property type="match status" value="1"/>
</dbReference>
<dbReference type="Proteomes" id="UP000694891">
    <property type="component" value="Unplaced"/>
</dbReference>
<dbReference type="PANTHER" id="PTHR11461">
    <property type="entry name" value="SERINE PROTEASE INHIBITOR, SERPIN"/>
    <property type="match status" value="1"/>
</dbReference>
<dbReference type="Gene3D" id="2.10.310.10">
    <property type="entry name" value="Serpins superfamily"/>
    <property type="match status" value="1"/>
</dbReference>
<gene>
    <name evidence="7" type="primary">SERPINA4</name>
    <name evidence="9" type="synonym">LOC103361325</name>
</gene>
<dbReference type="InterPro" id="IPR023795">
    <property type="entry name" value="Serpin_CS"/>
</dbReference>
<protein>
    <submittedName>
        <fullName evidence="7 9">Alpha-1-antitrypsin homolog</fullName>
    </submittedName>
</protein>
<dbReference type="STRING" id="144197.ENSSPAP00000017267"/>
<evidence type="ECO:0000313" key="8">
    <source>
        <dbReference type="Proteomes" id="UP000694891"/>
    </source>
</evidence>
<evidence type="ECO:0000256" key="5">
    <source>
        <dbReference type="SAM" id="SignalP"/>
    </source>
</evidence>
<name>A0A3B5AUR8_9TELE</name>
<accession>A0A3B5AUR8</accession>
<dbReference type="PROSITE" id="PS00284">
    <property type="entry name" value="SERPIN"/>
    <property type="match status" value="1"/>
</dbReference>
<feature type="signal peptide" evidence="5">
    <location>
        <begin position="1"/>
        <end position="20"/>
    </location>
</feature>
<organism evidence="7">
    <name type="scientific">Stegastes partitus</name>
    <name type="common">bicolor damselfish</name>
    <dbReference type="NCBI Taxonomy" id="144197"/>
    <lineage>
        <taxon>Eukaryota</taxon>
        <taxon>Metazoa</taxon>
        <taxon>Chordata</taxon>
        <taxon>Craniata</taxon>
        <taxon>Vertebrata</taxon>
        <taxon>Euteleostomi</taxon>
        <taxon>Actinopterygii</taxon>
        <taxon>Neopterygii</taxon>
        <taxon>Teleostei</taxon>
        <taxon>Neoteleostei</taxon>
        <taxon>Acanthomorphata</taxon>
        <taxon>Ovalentaria</taxon>
        <taxon>Pomacentridae</taxon>
        <taxon>Stegastes</taxon>
    </lineage>
</organism>
<keyword evidence="3" id="KW-0325">Glycoprotein</keyword>
<dbReference type="GeneTree" id="ENSGT00940000160877"/>
<dbReference type="Gene3D" id="2.30.39.10">
    <property type="entry name" value="Alpha-1-antitrypsin, domain 1"/>
    <property type="match status" value="1"/>
</dbReference>
<dbReference type="InterPro" id="IPR042178">
    <property type="entry name" value="Serpin_sf_1"/>
</dbReference>
<dbReference type="InterPro" id="IPR042185">
    <property type="entry name" value="Serpin_sf_2"/>
</dbReference>
<dbReference type="FunFam" id="2.30.39.10:FF:000003">
    <property type="entry name" value="alpha-1-antitrypsin isoform X1"/>
    <property type="match status" value="1"/>
</dbReference>
<dbReference type="SUPFAM" id="SSF56574">
    <property type="entry name" value="Serpins"/>
    <property type="match status" value="1"/>
</dbReference>
<sequence length="413" mass="46364">MRSIFASCAVAALLLVAVWADHHGHHDHHDHGSNHSHDGIMSCHKLSPPNADFAFALYKDLNAKTDAGKNIFYSPLGISTVLSMLSTGAGGDTHSQLFSTLGYSALKQNQVNEGFEHLFHMLGHSQENQKLDVGNAVAVRNDFNPREEYLKDIKHYYSGDIFKVDFTKAEEAAAEINRVIAAKTQDKIKDMVKDLDPAMAMVLINYVYFRGQWEKPFDGNLTQKADFHVDETSKVKVDMMRRTGRYDFYQDADNHTTIIMLPYKGNTSMMIVLPDEGKMKEVEDRINKQYIHHWHDSLFRNSVNLFMPKFSISADASLDNTLKAMGITDAFENNADFSGISEEVKLKVSKVSHQAVLSVDETGTEAAAATTIEIMPMSMPETMTLNRPFMLFILEHSTKSILFMGKINNPTAM</sequence>
<dbReference type="Gene3D" id="3.30.497.10">
    <property type="entry name" value="Antithrombin, subunit I, domain 2"/>
    <property type="match status" value="1"/>
</dbReference>
<feature type="domain" description="Serpin" evidence="6">
    <location>
        <begin position="55"/>
        <end position="410"/>
    </location>
</feature>
<dbReference type="InterPro" id="IPR023796">
    <property type="entry name" value="Serpin_dom"/>
</dbReference>